<dbReference type="InterPro" id="IPR024618">
    <property type="entry name" value="DUF3857"/>
</dbReference>
<evidence type="ECO:0000313" key="5">
    <source>
        <dbReference type="Proteomes" id="UP000030111"/>
    </source>
</evidence>
<dbReference type="Gene3D" id="2.60.40.3140">
    <property type="match status" value="1"/>
</dbReference>
<dbReference type="Gene3D" id="2.60.120.1130">
    <property type="match status" value="1"/>
</dbReference>
<feature type="signal peptide" evidence="1">
    <location>
        <begin position="1"/>
        <end position="19"/>
    </location>
</feature>
<evidence type="ECO:0000259" key="3">
    <source>
        <dbReference type="Pfam" id="PF12969"/>
    </source>
</evidence>
<keyword evidence="5" id="KW-1185">Reference proteome</keyword>
<dbReference type="Pfam" id="PF01841">
    <property type="entry name" value="Transglut_core"/>
    <property type="match status" value="1"/>
</dbReference>
<name>A0A0A2MRZ0_9FLAO</name>
<feature type="domain" description="DUF3857" evidence="3">
    <location>
        <begin position="69"/>
        <end position="207"/>
    </location>
</feature>
<evidence type="ECO:0000259" key="2">
    <source>
        <dbReference type="Pfam" id="PF01841"/>
    </source>
</evidence>
<dbReference type="Pfam" id="PF12969">
    <property type="entry name" value="DUF3857"/>
    <property type="match status" value="1"/>
</dbReference>
<dbReference type="OrthoDB" id="98874at2"/>
<evidence type="ECO:0000256" key="1">
    <source>
        <dbReference type="SAM" id="SignalP"/>
    </source>
</evidence>
<comment type="caution">
    <text evidence="4">The sequence shown here is derived from an EMBL/GenBank/DDBJ whole genome shotgun (WGS) entry which is preliminary data.</text>
</comment>
<protein>
    <submittedName>
        <fullName evidence="4">Transglutaminase</fullName>
    </submittedName>
</protein>
<dbReference type="AlphaFoldDB" id="A0A0A2MRZ0"/>
<accession>A0A0A2MRZ0</accession>
<proteinExistence type="predicted"/>
<dbReference type="RefSeq" id="WP_026990522.1">
    <property type="nucleotide sequence ID" value="NZ_AUGP01000017.1"/>
</dbReference>
<evidence type="ECO:0000313" key="4">
    <source>
        <dbReference type="EMBL" id="KGO94193.1"/>
    </source>
</evidence>
<dbReference type="InterPro" id="IPR002931">
    <property type="entry name" value="Transglutaminase-like"/>
</dbReference>
<gene>
    <name evidence="4" type="ORF">Q766_04495</name>
</gene>
<organism evidence="4 5">
    <name type="scientific">Flavobacterium subsaxonicum WB 4.1-42 = DSM 21790</name>
    <dbReference type="NCBI Taxonomy" id="1121898"/>
    <lineage>
        <taxon>Bacteria</taxon>
        <taxon>Pseudomonadati</taxon>
        <taxon>Bacteroidota</taxon>
        <taxon>Flavobacteriia</taxon>
        <taxon>Flavobacteriales</taxon>
        <taxon>Flavobacteriaceae</taxon>
        <taxon>Flavobacterium</taxon>
    </lineage>
</organism>
<dbReference type="eggNOG" id="COG1305">
    <property type="taxonomic scope" value="Bacteria"/>
</dbReference>
<reference evidence="4 5" key="1">
    <citation type="submission" date="2013-09" db="EMBL/GenBank/DDBJ databases">
        <authorList>
            <person name="Zeng Z."/>
            <person name="Chen C."/>
        </authorList>
    </citation>
    <scope>NUCLEOTIDE SEQUENCE [LARGE SCALE GENOMIC DNA]</scope>
    <source>
        <strain evidence="4 5">WB 4.1-42</strain>
    </source>
</reference>
<feature type="chain" id="PRO_5002003562" evidence="1">
    <location>
        <begin position="20"/>
        <end position="667"/>
    </location>
</feature>
<dbReference type="Proteomes" id="UP000030111">
    <property type="component" value="Unassembled WGS sequence"/>
</dbReference>
<dbReference type="STRING" id="1121898.GCA_000422725_01661"/>
<dbReference type="EMBL" id="JRLY01000002">
    <property type="protein sequence ID" value="KGO94193.1"/>
    <property type="molecule type" value="Genomic_DNA"/>
</dbReference>
<feature type="domain" description="Transglutaminase-like" evidence="2">
    <location>
        <begin position="316"/>
        <end position="389"/>
    </location>
</feature>
<keyword evidence="1" id="KW-0732">Signal</keyword>
<dbReference type="Gene3D" id="3.10.620.30">
    <property type="match status" value="1"/>
</dbReference>
<sequence>MKLFKILLLLVLTGLNAQAQNYDLGEVTKEELEEKKHPKDPSAPAAVLFSKGQTYMMYNETKGFSLITEVQVKIKIYTKDGYSWANKNIPFYSYESTKESVDISRAATYNLEAGVIKKTKLKSEGEFSEQVNKWWKQKKIMMPDVKEGSIVEYKYTITSPIINVLNEWKFQESIPVNHSEFTTKIPEYYVFNPNFRGYYTPKVTKEKNTRAINYVEKERDGQSPTRMTNSKIDYIEEATTYVLNDLPGMKEEKYSGNVENYTASIEHELSMVKYPHEPTKTYSSNWEDVATTIYKNDDFGPELKRTGYFEEDVKALLAGLNSPTEKTAAIFSYVKNRMNWNSYASIFCDQGVKKAYAAKVGNAAEINLMLTGMLRYAGVDANPVLISTRSNKIALFPNRSAFNYVICAVSIDDKLFLLDATSKSAVPNILPTRALNWSGRLIRNDGTSLAIDLTPQMISKEVVNMTAKMDAEGKITGKIRDQHFDHIAFGFREQYLGISQESYLEKLEGNFKGLEVSQYKVLNDKDLSKPVIEEYDFIHNASADVIADKMYINPMLFLTQAENPFKQEKREYPIDFVYPHQDKYMINISIPDGYVVESLPNSIAISMEDNIGTFKYNIANGAANQIQIAVTMDINFASVPQDYYATLKDFYQKVIEKQNEKIVLKKQ</sequence>